<dbReference type="EMBL" id="JAPWGM010000005">
    <property type="protein sequence ID" value="MCZ4245437.1"/>
    <property type="molecule type" value="Genomic_DNA"/>
</dbReference>
<accession>A0ABT4LBY5</accession>
<keyword evidence="2" id="KW-1185">Reference proteome</keyword>
<reference evidence="1" key="1">
    <citation type="submission" date="2022-12" db="EMBL/GenBank/DDBJ databases">
        <title>Genome sequence of HCMS5-2.</title>
        <authorList>
            <person name="Woo H."/>
        </authorList>
    </citation>
    <scope>NUCLEOTIDE SEQUENCE</scope>
    <source>
        <strain evidence="1">HCMS5-2</strain>
    </source>
</reference>
<dbReference type="Proteomes" id="UP001144347">
    <property type="component" value="Unassembled WGS sequence"/>
</dbReference>
<comment type="caution">
    <text evidence="1">The sequence shown here is derived from an EMBL/GenBank/DDBJ whole genome shotgun (WGS) entry which is preliminary data.</text>
</comment>
<proteinExistence type="predicted"/>
<evidence type="ECO:0000313" key="2">
    <source>
        <dbReference type="Proteomes" id="UP001144347"/>
    </source>
</evidence>
<evidence type="ECO:0000313" key="1">
    <source>
        <dbReference type="EMBL" id="MCZ4245437.1"/>
    </source>
</evidence>
<organism evidence="1 2">
    <name type="scientific">Pedobacter punctiformis</name>
    <dbReference type="NCBI Taxonomy" id="3004097"/>
    <lineage>
        <taxon>Bacteria</taxon>
        <taxon>Pseudomonadati</taxon>
        <taxon>Bacteroidota</taxon>
        <taxon>Sphingobacteriia</taxon>
        <taxon>Sphingobacteriales</taxon>
        <taxon>Sphingobacteriaceae</taxon>
        <taxon>Pedobacter</taxon>
    </lineage>
</organism>
<dbReference type="RefSeq" id="WP_269428492.1">
    <property type="nucleotide sequence ID" value="NZ_JAPWGM010000005.1"/>
</dbReference>
<name>A0ABT4LBY5_9SPHI</name>
<protein>
    <submittedName>
        <fullName evidence="1">Uncharacterized protein</fullName>
    </submittedName>
</protein>
<gene>
    <name evidence="1" type="ORF">O0955_15615</name>
</gene>
<sequence length="78" mass="9216">MKVEETINKVLNIPKELSRNDNISVYNALKNSGYFLNFGEVTEESIKNILSQKDKQIIDNWLTYSENKRTTSGWYFFF</sequence>